<gene>
    <name evidence="1" type="ORF">OPT61_g9493</name>
</gene>
<evidence type="ECO:0000313" key="2">
    <source>
        <dbReference type="Proteomes" id="UP001153331"/>
    </source>
</evidence>
<protein>
    <submittedName>
        <fullName evidence="1">Uncharacterized protein</fullName>
    </submittedName>
</protein>
<evidence type="ECO:0000313" key="1">
    <source>
        <dbReference type="EMBL" id="KAJ8106501.1"/>
    </source>
</evidence>
<sequence>MLAPRRLNPPVQVLGRQTTPLINLNTNEKRNGERREGLVGADGQFERQLEETMKWINNTATITSQEQQRPTHTITSSTQAPDAPPTTYTIGVQTPTPAAAKPEGGARVEIESLPGQNKGKPSMDDANLQAPALPGVNQDTSNMGEVPKLVTPATAPKAPQLSGAPAITVNKPLPGQNQEAPVMGDVAIAPAPTVLAPASSLTLSILPSLTPFVANQASTPLPSATSPLASVQDSSTAIPTSASGASDQISAVLPSSSLTSFVTMPRSGQSVAEASVTSLGTLSTTSLPIGSTSVSAAGIATTQAIAAAQSATGVLALTSGMAASTSFPTVIPSDQGSILHPTARTLLILFVVLGVLSILIGIVILLMIRSHRRRSQQDARVSKDQSPYDASNGHTGVTTHISADPNDNPFLTASEKAIIDRAAPRDSTIGNSRGVSDAISAFIQKSRRLTYKISP</sequence>
<proteinExistence type="predicted"/>
<comment type="caution">
    <text evidence="1">The sequence shown here is derived from an EMBL/GenBank/DDBJ whole genome shotgun (WGS) entry which is preliminary data.</text>
</comment>
<name>A0ACC2HVF6_9PLEO</name>
<dbReference type="Proteomes" id="UP001153331">
    <property type="component" value="Unassembled WGS sequence"/>
</dbReference>
<dbReference type="EMBL" id="JAPHNI010001151">
    <property type="protein sequence ID" value="KAJ8106501.1"/>
    <property type="molecule type" value="Genomic_DNA"/>
</dbReference>
<accession>A0ACC2HVF6</accession>
<keyword evidence="2" id="KW-1185">Reference proteome</keyword>
<organism evidence="1 2">
    <name type="scientific">Boeremia exigua</name>
    <dbReference type="NCBI Taxonomy" id="749465"/>
    <lineage>
        <taxon>Eukaryota</taxon>
        <taxon>Fungi</taxon>
        <taxon>Dikarya</taxon>
        <taxon>Ascomycota</taxon>
        <taxon>Pezizomycotina</taxon>
        <taxon>Dothideomycetes</taxon>
        <taxon>Pleosporomycetidae</taxon>
        <taxon>Pleosporales</taxon>
        <taxon>Pleosporineae</taxon>
        <taxon>Didymellaceae</taxon>
        <taxon>Boeremia</taxon>
    </lineage>
</organism>
<reference evidence="1" key="1">
    <citation type="submission" date="2022-11" db="EMBL/GenBank/DDBJ databases">
        <title>Genome Sequence of Boeremia exigua.</title>
        <authorList>
            <person name="Buettner E."/>
        </authorList>
    </citation>
    <scope>NUCLEOTIDE SEQUENCE</scope>
    <source>
        <strain evidence="1">CU02</strain>
    </source>
</reference>